<dbReference type="InterPro" id="IPR050313">
    <property type="entry name" value="Carb_Metab_HTH_regulators"/>
</dbReference>
<reference evidence="6" key="1">
    <citation type="submission" date="2022-03" db="EMBL/GenBank/DDBJ databases">
        <title>Genome Encyclopedia of Bacteria and Archaea VI: Functional Genomics of Type Strains.</title>
        <authorList>
            <person name="Whitman W."/>
        </authorList>
    </citation>
    <scope>NUCLEOTIDE SEQUENCE</scope>
    <source>
        <strain evidence="6">HSC-15S17</strain>
    </source>
</reference>
<dbReference type="SMART" id="SM00420">
    <property type="entry name" value="HTH_DEOR"/>
    <property type="match status" value="1"/>
</dbReference>
<keyword evidence="3" id="KW-0238">DNA-binding</keyword>
<dbReference type="Gene3D" id="3.40.50.1360">
    <property type="match status" value="1"/>
</dbReference>
<dbReference type="PRINTS" id="PR00037">
    <property type="entry name" value="HTHLACR"/>
</dbReference>
<keyword evidence="4" id="KW-0804">Transcription</keyword>
<sequence>MHMLTRQRKELLIARLKRDGQIVAKSLSEELGLSEDTIRRDLRELAAEGLLQRVHGGALPLELPASPAMANFAQRQQLSSDAKPAIARAAAAMIAPGQVVFIDGGTTAVQLARALPPTLRCTVVTHSPSIAVELAEHPLIEVILIGGRLFKHSIVAMGPSALEAIAQIRTDIFFMGVCSLHPLQGISTGDYEEAGIKRAIAAASTKTVVLASPEKLDTASPFQIAPLERIGAIVVNAGVPASLLAPYRALGIEVALAP</sequence>
<dbReference type="InterPro" id="IPR037171">
    <property type="entry name" value="NagB/RpiA_transferase-like"/>
</dbReference>
<gene>
    <name evidence="6" type="ORF">L1274_005136</name>
</gene>
<dbReference type="PROSITE" id="PS00894">
    <property type="entry name" value="HTH_DEOR_1"/>
    <property type="match status" value="1"/>
</dbReference>
<dbReference type="Proteomes" id="UP001162889">
    <property type="component" value="Unassembled WGS sequence"/>
</dbReference>
<evidence type="ECO:0000259" key="5">
    <source>
        <dbReference type="PROSITE" id="PS51000"/>
    </source>
</evidence>
<evidence type="ECO:0000256" key="2">
    <source>
        <dbReference type="ARBA" id="ARBA00023015"/>
    </source>
</evidence>
<accession>A0ABT1GQY5</accession>
<dbReference type="InterPro" id="IPR036390">
    <property type="entry name" value="WH_DNA-bd_sf"/>
</dbReference>
<keyword evidence="7" id="KW-1185">Reference proteome</keyword>
<evidence type="ECO:0000256" key="1">
    <source>
        <dbReference type="ARBA" id="ARBA00022491"/>
    </source>
</evidence>
<dbReference type="InterPro" id="IPR014036">
    <property type="entry name" value="DeoR-like_C"/>
</dbReference>
<evidence type="ECO:0000256" key="4">
    <source>
        <dbReference type="ARBA" id="ARBA00023163"/>
    </source>
</evidence>
<evidence type="ECO:0000313" key="7">
    <source>
        <dbReference type="Proteomes" id="UP001162889"/>
    </source>
</evidence>
<dbReference type="InterPro" id="IPR001034">
    <property type="entry name" value="DeoR_HTH"/>
</dbReference>
<protein>
    <submittedName>
        <fullName evidence="6">DeoR/GlpR family transcriptional regulator of sugar metabolism</fullName>
    </submittedName>
</protein>
<dbReference type="PANTHER" id="PTHR30363:SF4">
    <property type="entry name" value="GLYCEROL-3-PHOSPHATE REGULON REPRESSOR"/>
    <property type="match status" value="1"/>
</dbReference>
<name>A0ABT1GQY5_9BURK</name>
<dbReference type="Pfam" id="PF08220">
    <property type="entry name" value="HTH_DeoR"/>
    <property type="match status" value="1"/>
</dbReference>
<evidence type="ECO:0000256" key="3">
    <source>
        <dbReference type="ARBA" id="ARBA00023125"/>
    </source>
</evidence>
<dbReference type="PANTHER" id="PTHR30363">
    <property type="entry name" value="HTH-TYPE TRANSCRIPTIONAL REGULATOR SRLR-RELATED"/>
    <property type="match status" value="1"/>
</dbReference>
<dbReference type="Pfam" id="PF00455">
    <property type="entry name" value="DeoRC"/>
    <property type="match status" value="1"/>
</dbReference>
<feature type="domain" description="HTH deoR-type" evidence="5">
    <location>
        <begin position="5"/>
        <end position="60"/>
    </location>
</feature>
<evidence type="ECO:0000313" key="6">
    <source>
        <dbReference type="EMBL" id="MCP2011387.1"/>
    </source>
</evidence>
<organism evidence="6 7">
    <name type="scientific">Duganella violaceipulchra</name>
    <dbReference type="NCBI Taxonomy" id="2849652"/>
    <lineage>
        <taxon>Bacteria</taxon>
        <taxon>Pseudomonadati</taxon>
        <taxon>Pseudomonadota</taxon>
        <taxon>Betaproteobacteria</taxon>
        <taxon>Burkholderiales</taxon>
        <taxon>Oxalobacteraceae</taxon>
        <taxon>Telluria group</taxon>
        <taxon>Duganella</taxon>
    </lineage>
</organism>
<dbReference type="InterPro" id="IPR036388">
    <property type="entry name" value="WH-like_DNA-bd_sf"/>
</dbReference>
<dbReference type="Gene3D" id="1.10.10.10">
    <property type="entry name" value="Winged helix-like DNA-binding domain superfamily/Winged helix DNA-binding domain"/>
    <property type="match status" value="1"/>
</dbReference>
<proteinExistence type="predicted"/>
<dbReference type="PROSITE" id="PS51000">
    <property type="entry name" value="HTH_DEOR_2"/>
    <property type="match status" value="1"/>
</dbReference>
<dbReference type="SUPFAM" id="SSF100950">
    <property type="entry name" value="NagB/RpiA/CoA transferase-like"/>
    <property type="match status" value="1"/>
</dbReference>
<keyword evidence="1" id="KW-0678">Repressor</keyword>
<dbReference type="EMBL" id="JALJZU010000011">
    <property type="protein sequence ID" value="MCP2011387.1"/>
    <property type="molecule type" value="Genomic_DNA"/>
</dbReference>
<dbReference type="SUPFAM" id="SSF46785">
    <property type="entry name" value="Winged helix' DNA-binding domain"/>
    <property type="match status" value="1"/>
</dbReference>
<dbReference type="SMART" id="SM01134">
    <property type="entry name" value="DeoRC"/>
    <property type="match status" value="1"/>
</dbReference>
<comment type="caution">
    <text evidence="6">The sequence shown here is derived from an EMBL/GenBank/DDBJ whole genome shotgun (WGS) entry which is preliminary data.</text>
</comment>
<keyword evidence="2" id="KW-0805">Transcription regulation</keyword>
<dbReference type="InterPro" id="IPR018356">
    <property type="entry name" value="Tscrpt_reg_HTH_DeoR_CS"/>
</dbReference>